<comment type="caution">
    <text evidence="1">The sequence shown here is derived from an EMBL/GenBank/DDBJ whole genome shotgun (WGS) entry which is preliminary data.</text>
</comment>
<dbReference type="PANTHER" id="PTHR31672">
    <property type="entry name" value="BNACNNG10540D PROTEIN"/>
    <property type="match status" value="1"/>
</dbReference>
<dbReference type="PANTHER" id="PTHR31672:SF13">
    <property type="entry name" value="F-BOX PROTEIN CPR30-LIKE"/>
    <property type="match status" value="1"/>
</dbReference>
<accession>A0AA38TIM5</accession>
<sequence length="265" mass="30481">MIDYSIIPSYPGILKWVEIEDKITIIYNTTVFLALDLNLTPILQNTQMRQVGSVNGLICQCLYSLEHDNTYICNRVTREYMILPTQRFQTHVYGFRVSSLIGECKVVRTFQMKVVGNGYAARPIVLEADVYTLGTGQWRSLGRVPITYWLNTFHQLCGSSLHNYCHWIRYPRPHWAQTNPRQFWAEARLLKHAVRGRSPRDLYFDLDKGIFQLLPSPPPPVVKEYGFHGQTLGILKGCVCKLDTYHSELTIDLGDEGLLDQELLA</sequence>
<name>A0AA38TIM5_9ASTR</name>
<dbReference type="Proteomes" id="UP001172457">
    <property type="component" value="Chromosome 4"/>
</dbReference>
<keyword evidence="2" id="KW-1185">Reference proteome</keyword>
<dbReference type="AlphaFoldDB" id="A0AA38TIM5"/>
<organism evidence="1 2">
    <name type="scientific">Centaurea solstitialis</name>
    <name type="common">yellow star-thistle</name>
    <dbReference type="NCBI Taxonomy" id="347529"/>
    <lineage>
        <taxon>Eukaryota</taxon>
        <taxon>Viridiplantae</taxon>
        <taxon>Streptophyta</taxon>
        <taxon>Embryophyta</taxon>
        <taxon>Tracheophyta</taxon>
        <taxon>Spermatophyta</taxon>
        <taxon>Magnoliopsida</taxon>
        <taxon>eudicotyledons</taxon>
        <taxon>Gunneridae</taxon>
        <taxon>Pentapetalae</taxon>
        <taxon>asterids</taxon>
        <taxon>campanulids</taxon>
        <taxon>Asterales</taxon>
        <taxon>Asteraceae</taxon>
        <taxon>Carduoideae</taxon>
        <taxon>Cardueae</taxon>
        <taxon>Centaureinae</taxon>
        <taxon>Centaurea</taxon>
    </lineage>
</organism>
<evidence type="ECO:0008006" key="3">
    <source>
        <dbReference type="Google" id="ProtNLM"/>
    </source>
</evidence>
<dbReference type="EMBL" id="JARYMX010000004">
    <property type="protein sequence ID" value="KAJ9552147.1"/>
    <property type="molecule type" value="Genomic_DNA"/>
</dbReference>
<gene>
    <name evidence="1" type="ORF">OSB04_016192</name>
</gene>
<reference evidence="1" key="1">
    <citation type="submission" date="2023-03" db="EMBL/GenBank/DDBJ databases">
        <title>Chromosome-scale reference genome and RAD-based genetic map of yellow starthistle (Centaurea solstitialis) reveal putative structural variation and QTLs associated with invader traits.</title>
        <authorList>
            <person name="Reatini B."/>
            <person name="Cang F.A."/>
            <person name="Jiang Q."/>
            <person name="Mckibben M.T.W."/>
            <person name="Barker M.S."/>
            <person name="Rieseberg L.H."/>
            <person name="Dlugosch K.M."/>
        </authorList>
    </citation>
    <scope>NUCLEOTIDE SEQUENCE</scope>
    <source>
        <strain evidence="1">CAN-66</strain>
        <tissue evidence="1">Leaf</tissue>
    </source>
</reference>
<evidence type="ECO:0000313" key="1">
    <source>
        <dbReference type="EMBL" id="KAJ9552147.1"/>
    </source>
</evidence>
<evidence type="ECO:0000313" key="2">
    <source>
        <dbReference type="Proteomes" id="UP001172457"/>
    </source>
</evidence>
<protein>
    <recommendedName>
        <fullName evidence="3">F-box protein</fullName>
    </recommendedName>
</protein>
<proteinExistence type="predicted"/>
<dbReference type="InterPro" id="IPR050796">
    <property type="entry name" value="SCF_F-box_component"/>
</dbReference>